<evidence type="ECO:0000313" key="4">
    <source>
        <dbReference type="Proteomes" id="UP000463883"/>
    </source>
</evidence>
<reference evidence="3 4" key="1">
    <citation type="submission" date="2020-01" db="EMBL/GenBank/DDBJ databases">
        <title>Genomic analysis of Aminipila sp. CBA3637.</title>
        <authorList>
            <person name="Kim Y.B."/>
            <person name="Roh S.W."/>
        </authorList>
    </citation>
    <scope>NUCLEOTIDE SEQUENCE [LARGE SCALE GENOMIC DNA]</scope>
    <source>
        <strain evidence="3 4">CBA3637</strain>
    </source>
</reference>
<gene>
    <name evidence="3" type="ORF">Ami3637_02420</name>
</gene>
<keyword evidence="1" id="KW-0732">Signal</keyword>
<feature type="domain" description="Transcobalamin-like C-terminal" evidence="2">
    <location>
        <begin position="1477"/>
        <end position="1557"/>
    </location>
</feature>
<feature type="chain" id="PRO_5027087124" evidence="1">
    <location>
        <begin position="32"/>
        <end position="1589"/>
    </location>
</feature>
<evidence type="ECO:0000256" key="1">
    <source>
        <dbReference type="SAM" id="SignalP"/>
    </source>
</evidence>
<dbReference type="EMBL" id="CP047591">
    <property type="protein sequence ID" value="QHI71388.1"/>
    <property type="molecule type" value="Genomic_DNA"/>
</dbReference>
<dbReference type="Pfam" id="PF14478">
    <property type="entry name" value="DUF4430"/>
    <property type="match status" value="1"/>
</dbReference>
<dbReference type="Gene3D" id="2.160.20.110">
    <property type="match status" value="2"/>
</dbReference>
<evidence type="ECO:0000259" key="2">
    <source>
        <dbReference type="Pfam" id="PF14478"/>
    </source>
</evidence>
<keyword evidence="4" id="KW-1185">Reference proteome</keyword>
<dbReference type="RefSeq" id="WP_162361163.1">
    <property type="nucleotide sequence ID" value="NZ_CP047591.1"/>
</dbReference>
<dbReference type="InterPro" id="IPR027954">
    <property type="entry name" value="Transcobalamin-like_C"/>
</dbReference>
<proteinExistence type="predicted"/>
<dbReference type="Proteomes" id="UP000463883">
    <property type="component" value="Chromosome"/>
</dbReference>
<feature type="signal peptide" evidence="1">
    <location>
        <begin position="1"/>
        <end position="31"/>
    </location>
</feature>
<sequence length="1589" mass="177077">MYKRNINKIFALLLTLTVLFTTISSSSFVSADTIKKENSVHMGTSLSDGQIFVCKAFDTSSKLNFTVDINNGAVDDKGKPVAPEIYLQSTSNSLKNECQIKGWLDKENNSCGNYRNYNAKTKRWDISIDINGFLDSQMENTYAPYKIRIEGKAPDGTSVSIEKQVYAMYKTQFYKPAGTAIISIEQSAIDKSYYLMPQTAQISMGETVGILIEKLMGKDKVKIKESSIKQDTCLTGLYQKNEKGGFLQNGDYGPQSQWIVSINGTKVNSVDKNALNDGDVVRIMFSKDGGTDVGFPQCNKTDTSTSMTKLFQKVFQVQGDKGVNNVPEVKNAIIKAKQYLCGNGQTVEGIKEQLTSLEKAVNKVFPQPEINEKGNYILDSPQDLVWMQYCSTRGEQFQGKTFLMARDIDMKGSRANVWHPFATSFRGTINGQGYKLYNVYMNGTKADDQISFFGDIAADGEIRNVGIDGTMELSGGAKGAMFAFNNGGLISRCYTSGNIQYGNLFDGAGFVYDNTSTALCTDTQYIKDCYSDVDFVPMSGIKTVKGTACGFTSVAAYDKGFGKLMNVLALGNIPENISDRWFFGNESAASNKVGIYGNSHIYLDNALFGKNNTAYCAQGRTTQELKEKTTYPGFNFNSVWNMNPKINKGYPYLRVFETHEEPLTKSVMASPVMEDKPYDRSKDAVVKEVKLNNVENGDQVGVHFETVSSEIQGQNVKACRPGGTDIAAVKFKTLYLTGKDADKYELYPDAVYSAEVKTVENQSKLPYDSAAGAYTISSLKDFKQFTSEYEKWNSFAGKKIKLMADIDLSGKQGETWKPMGDKMKVVSPSWCGNNDYVGFSGEFDGNGHTISGLHYDTASEFQDKDNKSCCFFEEIEASGGVKNLKLVFSGDITDKNSNRKNIAALTGKNEGIIYDCEVRGSVNNKSETESDVYAFAAENNGKIENCYADIGYKGSLKGPVGKGTLENCCYAGVNQGKNPDQHSQQLDCKYWDLNNPEKPVLKLFAGKDAKPVVTLGLDIQLNQKYFDRTTGAAISNIQLTGLENQDKKNVSLNYQVKSAAYDSPYSGMNKKVNVTFDKLELRYNNPELNLKYELLPTNQYVATGDILSRNSAPTAQEKQKKIAEIKKALFIYYKDIIDNRLNTDSEYDPNKGDEWIMMDLAYINEFYPVGKEEQQKIDDYRKHYIESLRAYMETHAIPNNDFKSTKYDRILMAMTAMGYNPEDFVKSEEEKGSKFDFIGTISDKNFGQDGQFMGACYGLMAMDSGNYAFRTGSQYATREELIKRFTPKADFYLPQNTTVSDFVSMPMQSAAPYAGQNWENVISQLSGAQQWDGRFGNIWTTDQVVILLSALGVNLLDDTRFIKDGESAIDAILKDGFDLNNMKITQPSLSNQHAEALISVMEVEQGRNGAWWLFDKTKAKAYKDNNAITKAAAGKDADKGDMTVTFRLIGDTQHDGFDKHQKYVNWVKTTSYKVTEGSTVYDIFMKAVNDNKLSQKGAESGYIKSVKAPLKYGGYWLGEFDNNSPNSGWMFTINGQHPNSGIKGIVLKDSDQIIMHYVDDYTKETIYTVDGQEQNHPAYPDRWLEAADQ</sequence>
<organism evidence="3 4">
    <name type="scientific">Aminipila terrae</name>
    <dbReference type="NCBI Taxonomy" id="2697030"/>
    <lineage>
        <taxon>Bacteria</taxon>
        <taxon>Bacillati</taxon>
        <taxon>Bacillota</taxon>
        <taxon>Clostridia</taxon>
        <taxon>Peptostreptococcales</taxon>
        <taxon>Anaerovoracaceae</taxon>
        <taxon>Aminipila</taxon>
    </lineage>
</organism>
<accession>A0A6P1MH97</accession>
<evidence type="ECO:0000313" key="3">
    <source>
        <dbReference type="EMBL" id="QHI71388.1"/>
    </source>
</evidence>
<name>A0A6P1MH97_9FIRM</name>
<dbReference type="Gene3D" id="2.170.130.30">
    <property type="match status" value="1"/>
</dbReference>
<dbReference type="KEGG" id="amic:Ami3637_02420"/>
<protein>
    <submittedName>
        <fullName evidence="3">DUF4430 domain-containing protein</fullName>
    </submittedName>
</protein>